<dbReference type="PANTHER" id="PTHR30486:SF6">
    <property type="entry name" value="TYPE IV PILUS RETRACTATION ATPASE PILT"/>
    <property type="match status" value="1"/>
</dbReference>
<dbReference type="Gene3D" id="3.40.50.300">
    <property type="entry name" value="P-loop containing nucleotide triphosphate hydrolases"/>
    <property type="match status" value="1"/>
</dbReference>
<evidence type="ECO:0000313" key="4">
    <source>
        <dbReference type="Proteomes" id="UP001529257"/>
    </source>
</evidence>
<dbReference type="Proteomes" id="UP001529257">
    <property type="component" value="Unassembled WGS sequence"/>
</dbReference>
<gene>
    <name evidence="3" type="ORF">QUV91_04210</name>
</gene>
<proteinExistence type="inferred from homology"/>
<dbReference type="Pfam" id="PF00437">
    <property type="entry name" value="T2SSE"/>
    <property type="match status" value="1"/>
</dbReference>
<dbReference type="PANTHER" id="PTHR30486">
    <property type="entry name" value="TWITCHING MOTILITY PROTEIN PILT"/>
    <property type="match status" value="1"/>
</dbReference>
<evidence type="ECO:0000313" key="3">
    <source>
        <dbReference type="EMBL" id="MDM8076248.1"/>
    </source>
</evidence>
<organism evidence="3 4">
    <name type="scientific">Actinomyces viscosus</name>
    <dbReference type="NCBI Taxonomy" id="1656"/>
    <lineage>
        <taxon>Bacteria</taxon>
        <taxon>Bacillati</taxon>
        <taxon>Actinomycetota</taxon>
        <taxon>Actinomycetes</taxon>
        <taxon>Actinomycetales</taxon>
        <taxon>Actinomycetaceae</taxon>
        <taxon>Actinomyces</taxon>
    </lineage>
</organism>
<feature type="domain" description="Bacterial type II secretion system protein E" evidence="2">
    <location>
        <begin position="61"/>
        <end position="393"/>
    </location>
</feature>
<dbReference type="InterPro" id="IPR050921">
    <property type="entry name" value="T4SS_GSP_E_ATPase"/>
</dbReference>
<name>A0ABT7TYI5_ACTVI</name>
<dbReference type="SUPFAM" id="SSF52540">
    <property type="entry name" value="P-loop containing nucleoside triphosphate hydrolases"/>
    <property type="match status" value="1"/>
</dbReference>
<dbReference type="CDD" id="cd01130">
    <property type="entry name" value="VirB11-like_ATPase"/>
    <property type="match status" value="1"/>
</dbReference>
<evidence type="ECO:0000256" key="1">
    <source>
        <dbReference type="ARBA" id="ARBA00006611"/>
    </source>
</evidence>
<evidence type="ECO:0000259" key="2">
    <source>
        <dbReference type="Pfam" id="PF00437"/>
    </source>
</evidence>
<dbReference type="Gene3D" id="3.30.450.380">
    <property type="match status" value="1"/>
</dbReference>
<protein>
    <submittedName>
        <fullName evidence="3">CpaF family protein</fullName>
    </submittedName>
</protein>
<comment type="similarity">
    <text evidence="1">Belongs to the GSP E family.</text>
</comment>
<dbReference type="EMBL" id="JAUDBR010000005">
    <property type="protein sequence ID" value="MDM8076248.1"/>
    <property type="molecule type" value="Genomic_DNA"/>
</dbReference>
<reference evidence="4" key="1">
    <citation type="submission" date="2023-06" db="EMBL/GenBank/DDBJ databases">
        <title>Identification and characterization of horizontal gene transfer across gut microbiota members of farm animals based on homology search.</title>
        <authorList>
            <person name="Zeman M."/>
            <person name="Kubasova T."/>
            <person name="Jahodarova E."/>
            <person name="Nykrynova M."/>
            <person name="Rychlik I."/>
        </authorList>
    </citation>
    <scope>NUCLEOTIDE SEQUENCE [LARGE SCALE GENOMIC DNA]</scope>
    <source>
        <strain evidence="4">ET81</strain>
    </source>
</reference>
<comment type="caution">
    <text evidence="3">The sequence shown here is derived from an EMBL/GenBank/DDBJ whole genome shotgun (WGS) entry which is preliminary data.</text>
</comment>
<sequence>MALYRTRLLNEIDLEEVAGLELAQQRARLERVLSRLLSLEGPVMSPRERAWLIKRVIDDAVGLGVLEPLIADHSVTEIMVNGPEDVFIERSGRIERVPTRFTSEAELYQLIDRIVSSVNRRVDESSPMVDARLPGGERVNVIIPPLALDGPTITIRRFPQPFRLPDLVARNSLPQQAADLLGALVAARFNILVSGGTGSGKTTFLNALSGMISDRERIITIEDAAELSLQQPHVVRLEARPANTEGTGQITIRDLVKNSLRMRPDRIIVGEVRGGETLDMLQAMNTGHEGSLTTVHANSATDALSRLETLSSMSDVTLPVETVRDQINGAIDIIIQLERDSTGMRRVSTIEAVTSRHRENYATSLMMRYVHSAQRHQGYFEFHGISQAMADRIQQHGLQLPAGLPIEEIVS</sequence>
<keyword evidence="4" id="KW-1185">Reference proteome</keyword>
<accession>A0ABT7TYI5</accession>
<dbReference type="InterPro" id="IPR027417">
    <property type="entry name" value="P-loop_NTPase"/>
</dbReference>
<dbReference type="RefSeq" id="WP_289595450.1">
    <property type="nucleotide sequence ID" value="NZ_JAUDBR010000005.1"/>
</dbReference>
<dbReference type="InterPro" id="IPR001482">
    <property type="entry name" value="T2SS/T4SS_dom"/>
</dbReference>